<feature type="chain" id="PRO_5045178504" evidence="4">
    <location>
        <begin position="29"/>
        <end position="819"/>
    </location>
</feature>
<evidence type="ECO:0000256" key="1">
    <source>
        <dbReference type="ARBA" id="ARBA00022801"/>
    </source>
</evidence>
<dbReference type="InterPro" id="IPR023346">
    <property type="entry name" value="Lysozyme-like_dom_sf"/>
</dbReference>
<accession>A0ABV2SCT0</accession>
<dbReference type="RefSeq" id="WP_354009983.1">
    <property type="nucleotide sequence ID" value="NZ_JBEWTA010000001.1"/>
</dbReference>
<dbReference type="Gene3D" id="3.30.20.10">
    <property type="entry name" value="Endochitinase, domain 2"/>
    <property type="match status" value="1"/>
</dbReference>
<dbReference type="InterPro" id="IPR013783">
    <property type="entry name" value="Ig-like_fold"/>
</dbReference>
<gene>
    <name evidence="6" type="ORF">V5J35_000760</name>
</gene>
<keyword evidence="3" id="KW-1015">Disulfide bond</keyword>
<feature type="domain" description="Chitin-binding type-3" evidence="5">
    <location>
        <begin position="760"/>
        <end position="811"/>
    </location>
</feature>
<organism evidence="6 7">
    <name type="scientific">Endozoicomonas lisbonensis</name>
    <dbReference type="NCBI Taxonomy" id="3120522"/>
    <lineage>
        <taxon>Bacteria</taxon>
        <taxon>Pseudomonadati</taxon>
        <taxon>Pseudomonadota</taxon>
        <taxon>Gammaproteobacteria</taxon>
        <taxon>Oceanospirillales</taxon>
        <taxon>Endozoicomonadaceae</taxon>
        <taxon>Endozoicomonas</taxon>
    </lineage>
</organism>
<dbReference type="Pfam" id="PF00182">
    <property type="entry name" value="Glyco_hydro_19"/>
    <property type="match status" value="1"/>
</dbReference>
<dbReference type="Gene3D" id="2.60.40.10">
    <property type="entry name" value="Immunoglobulins"/>
    <property type="match status" value="1"/>
</dbReference>
<dbReference type="CDD" id="cd00325">
    <property type="entry name" value="chitinase_GH19"/>
    <property type="match status" value="1"/>
</dbReference>
<dbReference type="InterPro" id="IPR003610">
    <property type="entry name" value="CBM5/12"/>
</dbReference>
<evidence type="ECO:0000256" key="3">
    <source>
        <dbReference type="ARBA" id="ARBA00023157"/>
    </source>
</evidence>
<dbReference type="SUPFAM" id="SSF53955">
    <property type="entry name" value="Lysozyme-like"/>
    <property type="match status" value="1"/>
</dbReference>
<reference evidence="6 7" key="1">
    <citation type="submission" date="2024-06" db="EMBL/GenBank/DDBJ databases">
        <title>Genomic Encyclopedia of Type Strains, Phase V (KMG-V): Genome sequencing to study the core and pangenomes of soil and plant-associated prokaryotes.</title>
        <authorList>
            <person name="Whitman W."/>
        </authorList>
    </citation>
    <scope>NUCLEOTIDE SEQUENCE [LARGE SCALE GENOMIC DNA]</scope>
    <source>
        <strain evidence="6 7">NE40</strain>
    </source>
</reference>
<dbReference type="PANTHER" id="PTHR22595">
    <property type="entry name" value="CHITINASE-RELATED"/>
    <property type="match status" value="1"/>
</dbReference>
<dbReference type="SMART" id="SM00495">
    <property type="entry name" value="ChtBD3"/>
    <property type="match status" value="1"/>
</dbReference>
<keyword evidence="2" id="KW-0611">Plant defense</keyword>
<dbReference type="InterPro" id="IPR036573">
    <property type="entry name" value="CBM_sf_5/12"/>
</dbReference>
<feature type="signal peptide" evidence="4">
    <location>
        <begin position="1"/>
        <end position="28"/>
    </location>
</feature>
<comment type="caution">
    <text evidence="6">The sequence shown here is derived from an EMBL/GenBank/DDBJ whole genome shotgun (WGS) entry which is preliminary data.</text>
</comment>
<dbReference type="Proteomes" id="UP001549366">
    <property type="component" value="Unassembled WGS sequence"/>
</dbReference>
<evidence type="ECO:0000259" key="5">
    <source>
        <dbReference type="SMART" id="SM00495"/>
    </source>
</evidence>
<evidence type="ECO:0000313" key="6">
    <source>
        <dbReference type="EMBL" id="MET4755568.1"/>
    </source>
</evidence>
<dbReference type="InterPro" id="IPR000726">
    <property type="entry name" value="Glyco_hydro_19_cat"/>
</dbReference>
<evidence type="ECO:0000256" key="4">
    <source>
        <dbReference type="SAM" id="SignalP"/>
    </source>
</evidence>
<keyword evidence="7" id="KW-1185">Reference proteome</keyword>
<protein>
    <submittedName>
        <fullName evidence="6">Chitodextrinase</fullName>
    </submittedName>
</protein>
<dbReference type="EMBL" id="JBEWTB010000002">
    <property type="protein sequence ID" value="MET4755568.1"/>
    <property type="molecule type" value="Genomic_DNA"/>
</dbReference>
<keyword evidence="1" id="KW-0378">Hydrolase</keyword>
<dbReference type="Gene3D" id="1.10.530.10">
    <property type="match status" value="1"/>
</dbReference>
<evidence type="ECO:0000256" key="2">
    <source>
        <dbReference type="ARBA" id="ARBA00022821"/>
    </source>
</evidence>
<proteinExistence type="predicted"/>
<keyword evidence="4" id="KW-0732">Signal</keyword>
<dbReference type="Gene3D" id="2.10.10.20">
    <property type="entry name" value="Carbohydrate-binding module superfamily 5/12"/>
    <property type="match status" value="1"/>
</dbReference>
<sequence>MKSKYLSALRAPLTALCLYIICLSFANANPKEDYLLTDAQRFRQAYNFIIYYVHNEVVRLSEPSVTETFSPQSDTTQFSKAEFRKNTYITSLVWDGLNAFFMQQAEQTQSTSQQQKKLVLPPDRMSLTQLIEEEHRREGLHHNFVTRLMRELETRHKEKKIKMRYLTGMLKARADKPFILDKKEVLEQRDAMITAAEAANKMFGEARRDQRTLDNDSVEAIEPGGSSNPDNVKRVEAIITPEKWEFIFPQRDKKYTYLNFLKGIGKYPALCQTYTDGKNSNAICTRALATMFAHFTQETGAHTPGGEVPQWRQGLFYLREVGWTEEAANGYGICDPTSWQGKAFPCGKFPNGQYKSYFGRGAKQLSYNYNYGPFSISIYNNVRTLLNSPERVADTWLNLASAAFFYTFPAPPKPNMLSVMDGRWEPNSVDLAGNRTPGFGVTTMIINGGVECGGPTENIQSKNRIEYYKKFAEYLEFKIPEDERLGCANMKQFDANSSAAINIYWDQDYTWNPNNPNGLSYRCKLVSYQTAYNAFTEGDYIKCLVDKFNVVIKDDGGNIPPRAYAGGDLTVMAPESGFRAVNLDGRESKAYANNKITHWEWSQIGTADRLDLTNQNSDIATVNVQAMTSETPMEYQFQLEITDDKGGKGLDTMSLVVTPYSHGEPIGIELESENTVAPLETVKVTAILNDSDLGKTLDYQWSSSRHVSLETSPDKTFVTFNAPATTVMVDVIISLVVKDENGNRGRASKTIAVVPSDGRYPAWKEGTIYHGGSRVSCNGVDYECRSFPFSGWCGQSASHYQPGRGSHWQDAWKRIEEKD</sequence>
<dbReference type="SUPFAM" id="SSF51055">
    <property type="entry name" value="Carbohydrate binding domain"/>
    <property type="match status" value="1"/>
</dbReference>
<dbReference type="PANTHER" id="PTHR22595:SF79">
    <property type="entry name" value="CHITINASE 12"/>
    <property type="match status" value="1"/>
</dbReference>
<name>A0ABV2SCT0_9GAMM</name>
<dbReference type="Pfam" id="PF22352">
    <property type="entry name" value="K319L-like_PKD"/>
    <property type="match status" value="1"/>
</dbReference>
<evidence type="ECO:0000313" key="7">
    <source>
        <dbReference type="Proteomes" id="UP001549366"/>
    </source>
</evidence>